<dbReference type="Proteomes" id="UP001465119">
    <property type="component" value="Unassembled WGS sequence"/>
</dbReference>
<keyword evidence="2" id="KW-1185">Reference proteome</keyword>
<name>A0ABV1C055_9FIRM</name>
<dbReference type="RefSeq" id="WP_349185825.1">
    <property type="nucleotide sequence ID" value="NZ_JBBMEN010000002.1"/>
</dbReference>
<reference evidence="1 2" key="1">
    <citation type="submission" date="2024-03" db="EMBL/GenBank/DDBJ databases">
        <title>Human intestinal bacterial collection.</title>
        <authorList>
            <person name="Pauvert C."/>
            <person name="Hitch T.C.A."/>
            <person name="Clavel T."/>
        </authorList>
    </citation>
    <scope>NUCLEOTIDE SEQUENCE [LARGE SCALE GENOMIC DNA]</scope>
    <source>
        <strain evidence="1 2">CLA-AA-H281</strain>
    </source>
</reference>
<protein>
    <recommendedName>
        <fullName evidence="3">Inorganic phosphate transporter</fullName>
    </recommendedName>
</protein>
<gene>
    <name evidence="1" type="ORF">WMO20_03255</name>
</gene>
<accession>A0ABV1C055</accession>
<dbReference type="EMBL" id="JBBMEN010000002">
    <property type="protein sequence ID" value="MEQ2384957.1"/>
    <property type="molecule type" value="Genomic_DNA"/>
</dbReference>
<comment type="caution">
    <text evidence="1">The sequence shown here is derived from an EMBL/GenBank/DDBJ whole genome shotgun (WGS) entry which is preliminary data.</text>
</comment>
<evidence type="ECO:0000313" key="1">
    <source>
        <dbReference type="EMBL" id="MEQ2384957.1"/>
    </source>
</evidence>
<evidence type="ECO:0008006" key="3">
    <source>
        <dbReference type="Google" id="ProtNLM"/>
    </source>
</evidence>
<proteinExistence type="predicted"/>
<evidence type="ECO:0000313" key="2">
    <source>
        <dbReference type="Proteomes" id="UP001465119"/>
    </source>
</evidence>
<organism evidence="1 2">
    <name type="scientific">Faecalibacterium intestinale</name>
    <dbReference type="NCBI Taxonomy" id="3133155"/>
    <lineage>
        <taxon>Bacteria</taxon>
        <taxon>Bacillati</taxon>
        <taxon>Bacillota</taxon>
        <taxon>Clostridia</taxon>
        <taxon>Eubacteriales</taxon>
        <taxon>Oscillospiraceae</taxon>
        <taxon>Faecalibacterium</taxon>
    </lineage>
</organism>
<sequence length="43" mass="4641">MHQTIMALFVLLWLITDIHVATGICIACAISGTAASRRFHVTG</sequence>